<evidence type="ECO:0000256" key="3">
    <source>
        <dbReference type="ARBA" id="ARBA00017144"/>
    </source>
</evidence>
<name>A0A6C2YPB0_9BACT</name>
<keyword evidence="8 12" id="KW-0067">ATP-binding</keyword>
<dbReference type="CDD" id="cd01672">
    <property type="entry name" value="TMPK"/>
    <property type="match status" value="1"/>
</dbReference>
<sequence>MFFSLDGLDGTGKSTQCRLLVDWLNATGYPATGCIDPGGTELGAKIRSLLLDNRQQMHVRTEALLFMASRAELVETVIRPALEAGRIVISDRYLLANVVYQGHAGDLDPDALWSIGSFSTHGMNPDHIFLLDLPSDQAHQRLVRPHDRMEAKGSTFRERVRQGFLREASRRPDQITIVDASAEIDVVFANLQQLIRPFLER</sequence>
<evidence type="ECO:0000256" key="4">
    <source>
        <dbReference type="ARBA" id="ARBA00022679"/>
    </source>
</evidence>
<organism evidence="14">
    <name type="scientific">Tuwongella immobilis</name>
    <dbReference type="NCBI Taxonomy" id="692036"/>
    <lineage>
        <taxon>Bacteria</taxon>
        <taxon>Pseudomonadati</taxon>
        <taxon>Planctomycetota</taxon>
        <taxon>Planctomycetia</taxon>
        <taxon>Gemmatales</taxon>
        <taxon>Gemmataceae</taxon>
        <taxon>Tuwongella</taxon>
    </lineage>
</organism>
<evidence type="ECO:0000256" key="5">
    <source>
        <dbReference type="ARBA" id="ARBA00022727"/>
    </source>
</evidence>
<evidence type="ECO:0000256" key="12">
    <source>
        <dbReference type="HAMAP-Rule" id="MF_00165"/>
    </source>
</evidence>
<evidence type="ECO:0000313" key="15">
    <source>
        <dbReference type="Proteomes" id="UP000464378"/>
    </source>
</evidence>
<dbReference type="AlphaFoldDB" id="A0A6C2YPB0"/>
<feature type="binding site" evidence="12">
    <location>
        <begin position="7"/>
        <end position="14"/>
    </location>
    <ligand>
        <name>ATP</name>
        <dbReference type="ChEBI" id="CHEBI:30616"/>
    </ligand>
</feature>
<dbReference type="InterPro" id="IPR027417">
    <property type="entry name" value="P-loop_NTPase"/>
</dbReference>
<comment type="similarity">
    <text evidence="1 12">Belongs to the thymidylate kinase family.</text>
</comment>
<dbReference type="Pfam" id="PF02223">
    <property type="entry name" value="Thymidylate_kin"/>
    <property type="match status" value="1"/>
</dbReference>
<dbReference type="GO" id="GO:0005524">
    <property type="term" value="F:ATP binding"/>
    <property type="evidence" value="ECO:0007669"/>
    <property type="project" value="UniProtKB-UniRule"/>
</dbReference>
<dbReference type="PANTHER" id="PTHR10344:SF4">
    <property type="entry name" value="UMP-CMP KINASE 2, MITOCHONDRIAL"/>
    <property type="match status" value="1"/>
</dbReference>
<dbReference type="NCBIfam" id="TIGR00041">
    <property type="entry name" value="DTMP_kinase"/>
    <property type="match status" value="1"/>
</dbReference>
<dbReference type="EMBL" id="LR593887">
    <property type="protein sequence ID" value="VTS03481.1"/>
    <property type="molecule type" value="Genomic_DNA"/>
</dbReference>
<evidence type="ECO:0000256" key="6">
    <source>
        <dbReference type="ARBA" id="ARBA00022741"/>
    </source>
</evidence>
<comment type="function">
    <text evidence="11 12">Phosphorylation of dTMP to form dTDP in both de novo and salvage pathways of dTTP synthesis.</text>
</comment>
<dbReference type="GO" id="GO:0006235">
    <property type="term" value="P:dTTP biosynthetic process"/>
    <property type="evidence" value="ECO:0007669"/>
    <property type="project" value="UniProtKB-UniRule"/>
</dbReference>
<keyword evidence="6 12" id="KW-0547">Nucleotide-binding</keyword>
<evidence type="ECO:0000259" key="13">
    <source>
        <dbReference type="Pfam" id="PF02223"/>
    </source>
</evidence>
<reference evidence="14" key="1">
    <citation type="submission" date="2019-04" db="EMBL/GenBank/DDBJ databases">
        <authorList>
            <consortium name="Science for Life Laboratories"/>
        </authorList>
    </citation>
    <scope>NUCLEOTIDE SEQUENCE</scope>
    <source>
        <strain evidence="14">MBLW1</strain>
    </source>
</reference>
<gene>
    <name evidence="12" type="primary">tmk</name>
    <name evidence="14" type="ORF">GMBLW1_08290</name>
</gene>
<dbReference type="Proteomes" id="UP000464378">
    <property type="component" value="Chromosome"/>
</dbReference>
<dbReference type="GO" id="GO:0006233">
    <property type="term" value="P:dTDP biosynthetic process"/>
    <property type="evidence" value="ECO:0007669"/>
    <property type="project" value="InterPro"/>
</dbReference>
<dbReference type="InterPro" id="IPR039430">
    <property type="entry name" value="Thymidylate_kin-like_dom"/>
</dbReference>
<feature type="domain" description="Thymidylate kinase-like" evidence="13">
    <location>
        <begin position="5"/>
        <end position="188"/>
    </location>
</feature>
<dbReference type="RefSeq" id="WP_162658227.1">
    <property type="nucleotide sequence ID" value="NZ_LR593887.1"/>
</dbReference>
<keyword evidence="7 12" id="KW-0418">Kinase</keyword>
<proteinExistence type="inferred from homology"/>
<dbReference type="GO" id="GO:0005829">
    <property type="term" value="C:cytosol"/>
    <property type="evidence" value="ECO:0007669"/>
    <property type="project" value="TreeGrafter"/>
</dbReference>
<dbReference type="Gene3D" id="3.40.50.300">
    <property type="entry name" value="P-loop containing nucleotide triphosphate hydrolases"/>
    <property type="match status" value="1"/>
</dbReference>
<dbReference type="EC" id="2.7.4.9" evidence="2 12"/>
<dbReference type="GO" id="GO:0006227">
    <property type="term" value="P:dUDP biosynthetic process"/>
    <property type="evidence" value="ECO:0007669"/>
    <property type="project" value="TreeGrafter"/>
</dbReference>
<keyword evidence="15" id="KW-1185">Reference proteome</keyword>
<dbReference type="KEGG" id="tim:GMBLW1_08290"/>
<dbReference type="InterPro" id="IPR018094">
    <property type="entry name" value="Thymidylate_kinase"/>
</dbReference>
<dbReference type="EMBL" id="LR586016">
    <property type="protein sequence ID" value="VIP03131.1"/>
    <property type="molecule type" value="Genomic_DNA"/>
</dbReference>
<dbReference type="PANTHER" id="PTHR10344">
    <property type="entry name" value="THYMIDYLATE KINASE"/>
    <property type="match status" value="1"/>
</dbReference>
<evidence type="ECO:0000256" key="7">
    <source>
        <dbReference type="ARBA" id="ARBA00022777"/>
    </source>
</evidence>
<keyword evidence="4 12" id="KW-0808">Transferase</keyword>
<dbReference type="InParanoid" id="A0A6C2YPB0"/>
<evidence type="ECO:0000256" key="11">
    <source>
        <dbReference type="ARBA" id="ARBA00057735"/>
    </source>
</evidence>
<evidence type="ECO:0000256" key="8">
    <source>
        <dbReference type="ARBA" id="ARBA00022840"/>
    </source>
</evidence>
<dbReference type="HAMAP" id="MF_00165">
    <property type="entry name" value="Thymidylate_kinase"/>
    <property type="match status" value="1"/>
</dbReference>
<dbReference type="FunCoup" id="A0A6C2YPB0">
    <property type="interactions" value="468"/>
</dbReference>
<evidence type="ECO:0000313" key="14">
    <source>
        <dbReference type="EMBL" id="VIP03131.1"/>
    </source>
</evidence>
<keyword evidence="5 12" id="KW-0545">Nucleotide biosynthesis</keyword>
<protein>
    <recommendedName>
        <fullName evidence="3 12">Thymidylate kinase</fullName>
        <ecNumber evidence="2 12">2.7.4.9</ecNumber>
    </recommendedName>
    <alternativeName>
        <fullName evidence="9 12">dTMP kinase</fullName>
    </alternativeName>
</protein>
<evidence type="ECO:0000256" key="2">
    <source>
        <dbReference type="ARBA" id="ARBA00012980"/>
    </source>
</evidence>
<accession>A0A6C2YPB0</accession>
<evidence type="ECO:0000256" key="9">
    <source>
        <dbReference type="ARBA" id="ARBA00029962"/>
    </source>
</evidence>
<dbReference type="SUPFAM" id="SSF52540">
    <property type="entry name" value="P-loop containing nucleoside triphosphate hydrolases"/>
    <property type="match status" value="1"/>
</dbReference>
<dbReference type="GO" id="GO:0004798">
    <property type="term" value="F:dTMP kinase activity"/>
    <property type="evidence" value="ECO:0007669"/>
    <property type="project" value="UniProtKB-UniRule"/>
</dbReference>
<evidence type="ECO:0000256" key="10">
    <source>
        <dbReference type="ARBA" id="ARBA00048743"/>
    </source>
</evidence>
<comment type="catalytic activity">
    <reaction evidence="10 12">
        <text>dTMP + ATP = dTDP + ADP</text>
        <dbReference type="Rhea" id="RHEA:13517"/>
        <dbReference type="ChEBI" id="CHEBI:30616"/>
        <dbReference type="ChEBI" id="CHEBI:58369"/>
        <dbReference type="ChEBI" id="CHEBI:63528"/>
        <dbReference type="ChEBI" id="CHEBI:456216"/>
        <dbReference type="EC" id="2.7.4.9"/>
    </reaction>
</comment>
<dbReference type="FunFam" id="3.40.50.300:FF:000225">
    <property type="entry name" value="Thymidylate kinase"/>
    <property type="match status" value="1"/>
</dbReference>
<evidence type="ECO:0000256" key="1">
    <source>
        <dbReference type="ARBA" id="ARBA00009776"/>
    </source>
</evidence>